<name>L8XA52_THACA</name>
<dbReference type="HOGENOM" id="CLU_1062369_0_0_1"/>
<feature type="compositionally biased region" description="Low complexity" evidence="1">
    <location>
        <begin position="178"/>
        <end position="187"/>
    </location>
</feature>
<reference evidence="2 3" key="1">
    <citation type="journal article" date="2013" name="Nat. Commun.">
        <title>The evolution and pathogenic mechanisms of the rice sheath blight pathogen.</title>
        <authorList>
            <person name="Zheng A."/>
            <person name="Lin R."/>
            <person name="Xu L."/>
            <person name="Qin P."/>
            <person name="Tang C."/>
            <person name="Ai P."/>
            <person name="Zhang D."/>
            <person name="Liu Y."/>
            <person name="Sun Z."/>
            <person name="Feng H."/>
            <person name="Wang Y."/>
            <person name="Chen Y."/>
            <person name="Liang X."/>
            <person name="Fu R."/>
            <person name="Li Q."/>
            <person name="Zhang J."/>
            <person name="Yu X."/>
            <person name="Xie Z."/>
            <person name="Ding L."/>
            <person name="Guan P."/>
            <person name="Tang J."/>
            <person name="Liang Y."/>
            <person name="Wang S."/>
            <person name="Deng Q."/>
            <person name="Li S."/>
            <person name="Zhu J."/>
            <person name="Wang L."/>
            <person name="Liu H."/>
            <person name="Li P."/>
        </authorList>
    </citation>
    <scope>NUCLEOTIDE SEQUENCE [LARGE SCALE GENOMIC DNA]</scope>
    <source>
        <strain evidence="3">AG-1 IA</strain>
    </source>
</reference>
<dbReference type="OrthoDB" id="3184298at2759"/>
<evidence type="ECO:0000256" key="1">
    <source>
        <dbReference type="SAM" id="MobiDB-lite"/>
    </source>
</evidence>
<feature type="region of interest" description="Disordered" evidence="1">
    <location>
        <begin position="243"/>
        <end position="262"/>
    </location>
</feature>
<proteinExistence type="predicted"/>
<accession>L8XA52</accession>
<feature type="compositionally biased region" description="Low complexity" evidence="1">
    <location>
        <begin position="141"/>
        <end position="162"/>
    </location>
</feature>
<sequence length="262" mass="27003">MSTTLAGLGAFTISDVFNDEGNKGQDIKMAAEVAPVDTNYAGNPSDPNYAVASQYNPESSTYPGGVAPTTHSSGVGTNISQGNNMTGSYDQSLPGQHTAHNQPTTGYSAQPSGGAMSSNPPIHNDAGRGALSSELGHHTGGDTTTGMGTTATGNTTGPGLTGRDYQTPHTGSQNVHNTTSTGITSTTANNMSTKDAKSLEMKGKAQQLAGMLLSSESMKAKGNAKEQEAAAIRHHQMNVAEAESHEAQARLARERAGQNPYH</sequence>
<organism evidence="2 3">
    <name type="scientific">Thanatephorus cucumeris (strain AG1-IA)</name>
    <name type="common">Rice sheath blight fungus</name>
    <name type="synonym">Rhizoctonia solani</name>
    <dbReference type="NCBI Taxonomy" id="983506"/>
    <lineage>
        <taxon>Eukaryota</taxon>
        <taxon>Fungi</taxon>
        <taxon>Dikarya</taxon>
        <taxon>Basidiomycota</taxon>
        <taxon>Agaricomycotina</taxon>
        <taxon>Agaricomycetes</taxon>
        <taxon>Cantharellales</taxon>
        <taxon>Ceratobasidiaceae</taxon>
        <taxon>Rhizoctonia</taxon>
        <taxon>Rhizoctonia solani AG-1</taxon>
    </lineage>
</organism>
<dbReference type="AlphaFoldDB" id="L8XA52"/>
<protein>
    <submittedName>
        <fullName evidence="2">CsbD domain-containing protein</fullName>
    </submittedName>
</protein>
<feature type="compositionally biased region" description="Polar residues" evidence="1">
    <location>
        <begin position="167"/>
        <end position="177"/>
    </location>
</feature>
<evidence type="ECO:0000313" key="2">
    <source>
        <dbReference type="EMBL" id="ELU45559.1"/>
    </source>
</evidence>
<feature type="compositionally biased region" description="Polar residues" evidence="1">
    <location>
        <begin position="69"/>
        <end position="121"/>
    </location>
</feature>
<feature type="region of interest" description="Disordered" evidence="1">
    <location>
        <begin position="57"/>
        <end position="197"/>
    </location>
</feature>
<gene>
    <name evidence="2" type="ORF">AG1IA_00437</name>
</gene>
<feature type="compositionally biased region" description="Basic and acidic residues" evidence="1">
    <location>
        <begin position="243"/>
        <end position="256"/>
    </location>
</feature>
<evidence type="ECO:0000313" key="3">
    <source>
        <dbReference type="Proteomes" id="UP000011668"/>
    </source>
</evidence>
<comment type="caution">
    <text evidence="2">The sequence shown here is derived from an EMBL/GenBank/DDBJ whole genome shotgun (WGS) entry which is preliminary data.</text>
</comment>
<dbReference type="EMBL" id="AFRT01000065">
    <property type="protein sequence ID" value="ELU45559.1"/>
    <property type="molecule type" value="Genomic_DNA"/>
</dbReference>
<keyword evidence="3" id="KW-1185">Reference proteome</keyword>
<dbReference type="Proteomes" id="UP000011668">
    <property type="component" value="Unassembled WGS sequence"/>
</dbReference>